<dbReference type="Gene3D" id="3.40.50.2000">
    <property type="entry name" value="Glycogen Phosphorylase B"/>
    <property type="match status" value="2"/>
</dbReference>
<dbReference type="RefSeq" id="WP_090747481.1">
    <property type="nucleotide sequence ID" value="NZ_CZQA01000008.1"/>
</dbReference>
<dbReference type="InterPro" id="IPR036412">
    <property type="entry name" value="HAD-like_sf"/>
</dbReference>
<evidence type="ECO:0000256" key="1">
    <source>
        <dbReference type="ARBA" id="ARBA00022490"/>
    </source>
</evidence>
<dbReference type="GO" id="GO:0005829">
    <property type="term" value="C:cytosol"/>
    <property type="evidence" value="ECO:0007669"/>
    <property type="project" value="TreeGrafter"/>
</dbReference>
<dbReference type="InterPro" id="IPR006549">
    <property type="entry name" value="HAD-SF_hydro_IIIA"/>
</dbReference>
<dbReference type="AlphaFoldDB" id="A0A0S4LBX9"/>
<evidence type="ECO:0000256" key="5">
    <source>
        <dbReference type="ARBA" id="ARBA00022801"/>
    </source>
</evidence>
<comment type="catalytic activity">
    <reaction evidence="8">
        <text>an L-alpha-D-Hep-(1-&gt;5)-[alpha-Kdo-(2-&gt;4)]-alpha-Kdo-(2-&gt;6)-lipid A + ADP-L-glycero-beta-D-manno-heptose = an L-alpha-D-Hep-(1-&gt;3)-L-alpha-D-Hep-(1-&gt;5)-[alpha-Kdo-(2-&gt;4)]-alpha-Kdo-(2-&gt;6)-lipid A + ADP + H(+)</text>
        <dbReference type="Rhea" id="RHEA:74071"/>
        <dbReference type="ChEBI" id="CHEBI:15378"/>
        <dbReference type="ChEBI" id="CHEBI:61506"/>
        <dbReference type="ChEBI" id="CHEBI:193068"/>
        <dbReference type="ChEBI" id="CHEBI:193069"/>
        <dbReference type="ChEBI" id="CHEBI:456216"/>
        <dbReference type="EC" id="2.4.99.24"/>
    </reaction>
</comment>
<dbReference type="InterPro" id="IPR023214">
    <property type="entry name" value="HAD_sf"/>
</dbReference>
<dbReference type="PANTHER" id="PTHR30160">
    <property type="entry name" value="TETRAACYLDISACCHARIDE 4'-KINASE-RELATED"/>
    <property type="match status" value="1"/>
</dbReference>
<dbReference type="CDD" id="cd03789">
    <property type="entry name" value="GT9_LPS_heptosyltransferase"/>
    <property type="match status" value="1"/>
</dbReference>
<dbReference type="Proteomes" id="UP000199032">
    <property type="component" value="Unassembled WGS sequence"/>
</dbReference>
<dbReference type="InterPro" id="IPR051199">
    <property type="entry name" value="LPS_LOS_Heptosyltrfase"/>
</dbReference>
<keyword evidence="2 9" id="KW-0328">Glycosyltransferase</keyword>
<dbReference type="NCBIfam" id="TIGR02195">
    <property type="entry name" value="heptsyl_trn_II"/>
    <property type="match status" value="1"/>
</dbReference>
<proteinExistence type="inferred from homology"/>
<evidence type="ECO:0000256" key="2">
    <source>
        <dbReference type="ARBA" id="ARBA00022676"/>
    </source>
</evidence>
<evidence type="ECO:0000313" key="9">
    <source>
        <dbReference type="EMBL" id="CUS35191.1"/>
    </source>
</evidence>
<dbReference type="EMBL" id="CZQA01000008">
    <property type="protein sequence ID" value="CUS35191.1"/>
    <property type="molecule type" value="Genomic_DNA"/>
</dbReference>
<dbReference type="Gene3D" id="3.40.50.1000">
    <property type="entry name" value="HAD superfamily/HAD-like"/>
    <property type="match status" value="1"/>
</dbReference>
<keyword evidence="3 9" id="KW-0808">Transferase</keyword>
<dbReference type="NCBIfam" id="NF006506">
    <property type="entry name" value="PRK08942.1"/>
    <property type="match status" value="1"/>
</dbReference>
<sequence>MGLYREAVTQRSVMLETQPRKILLRAPNWIGDAVMCEPALRGLRSLFPEAEVTMLAKSAVAELFRAAPELNRVLVYEDKGAHAGLSGKWALAGLLRRHGFDLAVLFQNAFEAAFLAWLAGIHQRYGYATDGRVFFLTNPVAVVEPRQSVHQVEYYWNLLKPLGLSGGAPKPTLHVTAEESHALDARLETLGTGVSDIVIGINPGSTYGSAKRWLPERFAEVASRLAAQVGRDEGRQVLVAILGAKGEESLGQDIASRINGRTVVLSGATTIRELMAVVKRCRLLITNDTGPMHVAAACGVPVLAVFGPTDSRTTSPYGQEQSVVREAVDCAPCLLRECPIDHRCMTRISVDRVYEAALRQVSRLGVTGEGQAKNSSSALHASHLMPNRLLEGYTIFLDRDGTLNPDPGYINSPDQFELFPGVAEALGRLKLAGARLILVTNQSGIARGLLSRQHLDAIHRKLAYLLGQAGTTLDGIYFCPHHPDDGCGCRKPNRGMIDQAVQEQEVDLKQSYVIGDHLRDVELAKRVGARSVLVTTGATRLQDVEGLTDTQLIPDRVEASLTEAVDWLLSDVKRGALSQHE</sequence>
<dbReference type="STRING" id="1742972.COMA1_20165"/>
<keyword evidence="10" id="KW-1185">Reference proteome</keyword>
<evidence type="ECO:0000256" key="3">
    <source>
        <dbReference type="ARBA" id="ARBA00022679"/>
    </source>
</evidence>
<dbReference type="CDD" id="cd07503">
    <property type="entry name" value="HAD_HisB-N"/>
    <property type="match status" value="1"/>
</dbReference>
<dbReference type="Pfam" id="PF13242">
    <property type="entry name" value="Hydrolase_like"/>
    <property type="match status" value="1"/>
</dbReference>
<evidence type="ECO:0000313" key="10">
    <source>
        <dbReference type="Proteomes" id="UP000199032"/>
    </source>
</evidence>
<dbReference type="NCBIfam" id="TIGR01662">
    <property type="entry name" value="HAD-SF-IIIA"/>
    <property type="match status" value="1"/>
</dbReference>
<dbReference type="EC" id="2.4.99.24" evidence="7"/>
<reference evidence="9 10" key="1">
    <citation type="submission" date="2015-10" db="EMBL/GenBank/DDBJ databases">
        <authorList>
            <person name="Gilbert D.G."/>
        </authorList>
    </citation>
    <scope>NUCLEOTIDE SEQUENCE [LARGE SCALE GENOMIC DNA]</scope>
    <source>
        <strain evidence="9">COMA1</strain>
    </source>
</reference>
<dbReference type="InterPro" id="IPR002201">
    <property type="entry name" value="Glyco_trans_9"/>
</dbReference>
<dbReference type="GO" id="GO:0008713">
    <property type="term" value="F:ADP-heptose-lipopolysaccharide heptosyltransferase activity"/>
    <property type="evidence" value="ECO:0007669"/>
    <property type="project" value="UniProtKB-EC"/>
</dbReference>
<evidence type="ECO:0000256" key="6">
    <source>
        <dbReference type="ARBA" id="ARBA00043995"/>
    </source>
</evidence>
<organism evidence="9 10">
    <name type="scientific">Candidatus Nitrospira nitrosa</name>
    <dbReference type="NCBI Taxonomy" id="1742972"/>
    <lineage>
        <taxon>Bacteria</taxon>
        <taxon>Pseudomonadati</taxon>
        <taxon>Nitrospirota</taxon>
        <taxon>Nitrospiria</taxon>
        <taxon>Nitrospirales</taxon>
        <taxon>Nitrospiraceae</taxon>
        <taxon>Nitrospira</taxon>
    </lineage>
</organism>
<gene>
    <name evidence="9" type="primary">gmhB</name>
    <name evidence="9" type="ORF">COMA1_20165</name>
</gene>
<keyword evidence="1" id="KW-0963">Cytoplasm</keyword>
<dbReference type="GO" id="GO:0046872">
    <property type="term" value="F:metal ion binding"/>
    <property type="evidence" value="ECO:0007669"/>
    <property type="project" value="UniProtKB-KW"/>
</dbReference>
<comment type="similarity">
    <text evidence="6">Belongs to the glycosyltransferase 9 family.</text>
</comment>
<dbReference type="PANTHER" id="PTHR30160:SF7">
    <property type="entry name" value="ADP-HEPTOSE--LPS HEPTOSYLTRANSFERASE 2"/>
    <property type="match status" value="1"/>
</dbReference>
<dbReference type="GO" id="GO:0016791">
    <property type="term" value="F:phosphatase activity"/>
    <property type="evidence" value="ECO:0007669"/>
    <property type="project" value="InterPro"/>
</dbReference>
<keyword evidence="4" id="KW-0479">Metal-binding</keyword>
<keyword evidence="5 9" id="KW-0378">Hydrolase</keyword>
<dbReference type="InterPro" id="IPR011910">
    <property type="entry name" value="RfaF"/>
</dbReference>
<dbReference type="GO" id="GO:0009244">
    <property type="term" value="P:lipopolysaccharide core region biosynthetic process"/>
    <property type="evidence" value="ECO:0007669"/>
    <property type="project" value="TreeGrafter"/>
</dbReference>
<dbReference type="NCBIfam" id="TIGR01656">
    <property type="entry name" value="Histidinol-ppas"/>
    <property type="match status" value="1"/>
</dbReference>
<evidence type="ECO:0000256" key="8">
    <source>
        <dbReference type="ARBA" id="ARBA00047503"/>
    </source>
</evidence>
<dbReference type="InterPro" id="IPR006543">
    <property type="entry name" value="Histidinol-phos"/>
</dbReference>
<evidence type="ECO:0000256" key="4">
    <source>
        <dbReference type="ARBA" id="ARBA00022723"/>
    </source>
</evidence>
<dbReference type="SUPFAM" id="SSF53756">
    <property type="entry name" value="UDP-Glycosyltransferase/glycogen phosphorylase"/>
    <property type="match status" value="1"/>
</dbReference>
<dbReference type="SUPFAM" id="SSF56784">
    <property type="entry name" value="HAD-like"/>
    <property type="match status" value="1"/>
</dbReference>
<protein>
    <recommendedName>
        <fullName evidence="7">lipopolysaccharide heptosyltransferase II</fullName>
        <ecNumber evidence="7">2.4.99.24</ecNumber>
    </recommendedName>
</protein>
<accession>A0A0S4LBX9</accession>
<name>A0A0S4LBX9_9BACT</name>
<evidence type="ECO:0000256" key="7">
    <source>
        <dbReference type="ARBA" id="ARBA00044042"/>
    </source>
</evidence>
<dbReference type="Pfam" id="PF01075">
    <property type="entry name" value="Glyco_transf_9"/>
    <property type="match status" value="1"/>
</dbReference>